<evidence type="ECO:0000256" key="1">
    <source>
        <dbReference type="SAM" id="SignalP"/>
    </source>
</evidence>
<dbReference type="EMBL" id="PDJC01000001">
    <property type="protein sequence ID" value="PFG15984.1"/>
    <property type="molecule type" value="Genomic_DNA"/>
</dbReference>
<dbReference type="Gene3D" id="2.60.40.4070">
    <property type="match status" value="1"/>
</dbReference>
<name>A0A2A9CNI7_9ACTN</name>
<dbReference type="OrthoDB" id="3275941at2"/>
<evidence type="ECO:0000313" key="3">
    <source>
        <dbReference type="EMBL" id="PFG15984.1"/>
    </source>
</evidence>
<keyword evidence="1" id="KW-0732">Signal</keyword>
<dbReference type="Pfam" id="PF13860">
    <property type="entry name" value="FlgD_ig"/>
    <property type="match status" value="1"/>
</dbReference>
<dbReference type="AlphaFoldDB" id="A0A2A9CNI7"/>
<gene>
    <name evidence="3" type="ORF">ATK74_0507</name>
</gene>
<comment type="caution">
    <text evidence="3">The sequence shown here is derived from an EMBL/GenBank/DDBJ whole genome shotgun (WGS) entry which is preliminary data.</text>
</comment>
<reference evidence="3 4" key="1">
    <citation type="submission" date="2017-10" db="EMBL/GenBank/DDBJ databases">
        <title>Sequencing the genomes of 1000 actinobacteria strains.</title>
        <authorList>
            <person name="Klenk H.-P."/>
        </authorList>
    </citation>
    <scope>NUCLEOTIDE SEQUENCE [LARGE SCALE GENOMIC DNA]</scope>
    <source>
        <strain evidence="3 4">DSM 15597</strain>
    </source>
</reference>
<accession>A0A2A9CNI7</accession>
<feature type="signal peptide" evidence="1">
    <location>
        <begin position="1"/>
        <end position="31"/>
    </location>
</feature>
<protein>
    <submittedName>
        <fullName evidence="3">FlgD-like protein</fullName>
    </submittedName>
</protein>
<evidence type="ECO:0000259" key="2">
    <source>
        <dbReference type="Pfam" id="PF13860"/>
    </source>
</evidence>
<feature type="chain" id="PRO_5012676383" evidence="1">
    <location>
        <begin position="32"/>
        <end position="733"/>
    </location>
</feature>
<dbReference type="InterPro" id="IPR025965">
    <property type="entry name" value="FlgD/Vpr_Ig-like"/>
</dbReference>
<proteinExistence type="predicted"/>
<dbReference type="Proteomes" id="UP000226079">
    <property type="component" value="Unassembled WGS sequence"/>
</dbReference>
<feature type="domain" description="FlgD/Vpr Ig-like" evidence="2">
    <location>
        <begin position="645"/>
        <end position="708"/>
    </location>
</feature>
<sequence length="733" mass="76217">MHNIGKQTLRALVGGLTTFAMLVTLSPSTNAASDPRFSLPTQPNLIGIIAASGNNILARMDYALKISHDAGKTWSASAITAEAVDLEPYAVRDAKLVYANFSTLYVYDLASNTVTTTSVTDGGVRDATSTLYLDGSGETTVVRSMSTGSAVRNVNFTMPSWTEGSGMSLATDGSVVVQLSDGDEYRSYLVSKPDGTVKTLLGKTRVEADATLGNTVWWMTRSGSVATVCRRDISAAASSCATGSLGTSKRPGYVTLLPSTGGALIDVTWDETAGAKRQLKWFAFSGSSLKKAVDVKTGAWDVSVPNGGSQEKTLPILSAVDSKSSFLARLNANGSVTRLNPVSGTVQPVELVSLALSPTTVLGSDTRVTAATITGSQASTNWKRSVGSSVGTESALATLNGRATVLASAGRWAVAVAGKAVLYDGGKATTVTIPNSASAARLSGPYLLASDGRVFGTNGKWKVYDSDTRDLFGSLALIVSEDDHGKTTFTVRDLAGRLKDVTFSRTDVDGWQSQIWGDWIATAIRIGSGDDEVYATLLYNYRTKESKTFDGSLLALGDGVVATQDGDSVNAWRVEAGTKLELAVGNPVVTFDGGRLAYSSGGYDTQQEGLAGGEVTITRVSGAGASAPRVLGVVAASSFTSGSWSPKIDLTKPTKAGTLVIKDAKGVTVRTLTVKASADGSIRGVKWDGKNNSKKKVAKGSYTFWLEVAAADGSGTATRVDGSSGALGTVKRA</sequence>
<evidence type="ECO:0000313" key="4">
    <source>
        <dbReference type="Proteomes" id="UP000226079"/>
    </source>
</evidence>
<dbReference type="RefSeq" id="WP_098459564.1">
    <property type="nucleotide sequence ID" value="NZ_PDJC01000001.1"/>
</dbReference>
<keyword evidence="4" id="KW-1185">Reference proteome</keyword>
<organism evidence="3 4">
    <name type="scientific">Propionicimonas paludicola</name>
    <dbReference type="NCBI Taxonomy" id="185243"/>
    <lineage>
        <taxon>Bacteria</taxon>
        <taxon>Bacillati</taxon>
        <taxon>Actinomycetota</taxon>
        <taxon>Actinomycetes</taxon>
        <taxon>Propionibacteriales</taxon>
        <taxon>Nocardioidaceae</taxon>
        <taxon>Propionicimonas</taxon>
    </lineage>
</organism>